<accession>A0A4P5PAN1</accession>
<evidence type="ECO:0000256" key="1">
    <source>
        <dbReference type="ARBA" id="ARBA00004761"/>
    </source>
</evidence>
<sequence>MKIKDYPRFTIIMRGYTFQQADAILKAMEGLEKNFAVEMTLNTPDALQQIRQLTEKYGDSIYIGAGTVRSIKDVKEAIHAGAQFLLGPHIFTQEMLDYAKQHQVLSVPAAMTPSEIDEMFTRGADIVKVFPASVVTPRFFKDVQAPLGKLPLMGVGGISIENAQSFLSNGASYLGLGSGMFNKKDLDDLASEKLAKSMRKLISSVEGVGV</sequence>
<evidence type="ECO:0000313" key="7">
    <source>
        <dbReference type="Proteomes" id="UP000290567"/>
    </source>
</evidence>
<evidence type="ECO:0000256" key="5">
    <source>
        <dbReference type="ARBA" id="ARBA00023277"/>
    </source>
</evidence>
<comment type="pathway">
    <text evidence="1">Carbohydrate acid metabolism.</text>
</comment>
<gene>
    <name evidence="6" type="primary">dgoA</name>
    <name evidence="6" type="ORF">NRIC_26070</name>
</gene>
<evidence type="ECO:0000313" key="6">
    <source>
        <dbReference type="EMBL" id="GCF94716.1"/>
    </source>
</evidence>
<organism evidence="6 7">
    <name type="scientific">Enterococcus florum</name>
    <dbReference type="NCBI Taxonomy" id="2480627"/>
    <lineage>
        <taxon>Bacteria</taxon>
        <taxon>Bacillati</taxon>
        <taxon>Bacillota</taxon>
        <taxon>Bacilli</taxon>
        <taxon>Lactobacillales</taxon>
        <taxon>Enterococcaceae</taxon>
        <taxon>Enterococcus</taxon>
    </lineage>
</organism>
<dbReference type="InterPro" id="IPR000887">
    <property type="entry name" value="Aldlse_KDPG_KHG"/>
</dbReference>
<dbReference type="Gene3D" id="3.20.20.70">
    <property type="entry name" value="Aldolase class I"/>
    <property type="match status" value="1"/>
</dbReference>
<comment type="caution">
    <text evidence="6">The sequence shown here is derived from an EMBL/GenBank/DDBJ whole genome shotgun (WGS) entry which is preliminary data.</text>
</comment>
<keyword evidence="4" id="KW-0456">Lyase</keyword>
<name>A0A4P5PAN1_9ENTE</name>
<dbReference type="CDD" id="cd00452">
    <property type="entry name" value="KDPG_aldolase"/>
    <property type="match status" value="1"/>
</dbReference>
<dbReference type="AlphaFoldDB" id="A0A4P5PAN1"/>
<dbReference type="RefSeq" id="WP_146623128.1">
    <property type="nucleotide sequence ID" value="NZ_BJCC01000022.1"/>
</dbReference>
<keyword evidence="5" id="KW-0119">Carbohydrate metabolism</keyword>
<dbReference type="PANTHER" id="PTHR30246:SF1">
    <property type="entry name" value="2-DEHYDRO-3-DEOXY-6-PHOSPHOGALACTONATE ALDOLASE-RELATED"/>
    <property type="match status" value="1"/>
</dbReference>
<dbReference type="GO" id="GO:0016829">
    <property type="term" value="F:lyase activity"/>
    <property type="evidence" value="ECO:0007669"/>
    <property type="project" value="UniProtKB-KW"/>
</dbReference>
<evidence type="ECO:0000256" key="4">
    <source>
        <dbReference type="ARBA" id="ARBA00023239"/>
    </source>
</evidence>
<protein>
    <submittedName>
        <fullName evidence="6">2-dehydro-3-deoxy-phosphogluconate aldolase</fullName>
    </submittedName>
</protein>
<evidence type="ECO:0000256" key="2">
    <source>
        <dbReference type="ARBA" id="ARBA00006906"/>
    </source>
</evidence>
<evidence type="ECO:0000256" key="3">
    <source>
        <dbReference type="ARBA" id="ARBA00011233"/>
    </source>
</evidence>
<comment type="similarity">
    <text evidence="2">Belongs to the KHG/KDPG aldolase family.</text>
</comment>
<dbReference type="InterPro" id="IPR013785">
    <property type="entry name" value="Aldolase_TIM"/>
</dbReference>
<keyword evidence="7" id="KW-1185">Reference proteome</keyword>
<reference evidence="7" key="1">
    <citation type="submission" date="2019-02" db="EMBL/GenBank/DDBJ databases">
        <title>Draft genome sequence of Enterococcus sp. Gos25-1.</title>
        <authorList>
            <person name="Tanaka N."/>
            <person name="Shiwa Y."/>
            <person name="Fujita N."/>
        </authorList>
    </citation>
    <scope>NUCLEOTIDE SEQUENCE [LARGE SCALE GENOMIC DNA]</scope>
    <source>
        <strain evidence="7">Gos25-1</strain>
    </source>
</reference>
<dbReference type="Pfam" id="PF01081">
    <property type="entry name" value="Aldolase"/>
    <property type="match status" value="1"/>
</dbReference>
<comment type="subunit">
    <text evidence="3">Homotrimer.</text>
</comment>
<dbReference type="OrthoDB" id="9802667at2"/>
<dbReference type="PANTHER" id="PTHR30246">
    <property type="entry name" value="2-KETO-3-DEOXY-6-PHOSPHOGLUCONATE ALDOLASE"/>
    <property type="match status" value="1"/>
</dbReference>
<dbReference type="SUPFAM" id="SSF51569">
    <property type="entry name" value="Aldolase"/>
    <property type="match status" value="1"/>
</dbReference>
<dbReference type="EMBL" id="BJCC01000022">
    <property type="protein sequence ID" value="GCF94716.1"/>
    <property type="molecule type" value="Genomic_DNA"/>
</dbReference>
<dbReference type="Proteomes" id="UP000290567">
    <property type="component" value="Unassembled WGS sequence"/>
</dbReference>
<proteinExistence type="inferred from homology"/>